<sequence length="214" mass="24385">MPRILEDPNLAIQPDFASEEFTADRAALVADGLTDDQAANALASLWRVTNNREKTRWIQQRELDAQQEEEARARNEEDQRRAVEAEAQRAAEKQEEEEEARKEDRKKNRAKYFPIRKRGVPTEDAIIPAVYATRRLAKGEYCELHYFTNRGLREAAQSIGDTDPDALVLMPSENGVHAWAPAGAVRDPKTKVVKDENLTWEEFSEAAPRMIHAM</sequence>
<name>A0ACB8AU59_9AGAM</name>
<comment type="caution">
    <text evidence="1">The sequence shown here is derived from an EMBL/GenBank/DDBJ whole genome shotgun (WGS) entry which is preliminary data.</text>
</comment>
<proteinExistence type="predicted"/>
<organism evidence="1 2">
    <name type="scientific">Leucogyrophana mollusca</name>
    <dbReference type="NCBI Taxonomy" id="85980"/>
    <lineage>
        <taxon>Eukaryota</taxon>
        <taxon>Fungi</taxon>
        <taxon>Dikarya</taxon>
        <taxon>Basidiomycota</taxon>
        <taxon>Agaricomycotina</taxon>
        <taxon>Agaricomycetes</taxon>
        <taxon>Agaricomycetidae</taxon>
        <taxon>Boletales</taxon>
        <taxon>Boletales incertae sedis</taxon>
        <taxon>Leucogyrophana</taxon>
    </lineage>
</organism>
<keyword evidence="2" id="KW-1185">Reference proteome</keyword>
<evidence type="ECO:0000313" key="2">
    <source>
        <dbReference type="Proteomes" id="UP000790709"/>
    </source>
</evidence>
<reference evidence="1" key="1">
    <citation type="journal article" date="2021" name="New Phytol.">
        <title>Evolutionary innovations through gain and loss of genes in the ectomycorrhizal Boletales.</title>
        <authorList>
            <person name="Wu G."/>
            <person name="Miyauchi S."/>
            <person name="Morin E."/>
            <person name="Kuo A."/>
            <person name="Drula E."/>
            <person name="Varga T."/>
            <person name="Kohler A."/>
            <person name="Feng B."/>
            <person name="Cao Y."/>
            <person name="Lipzen A."/>
            <person name="Daum C."/>
            <person name="Hundley H."/>
            <person name="Pangilinan J."/>
            <person name="Johnson J."/>
            <person name="Barry K."/>
            <person name="LaButti K."/>
            <person name="Ng V."/>
            <person name="Ahrendt S."/>
            <person name="Min B."/>
            <person name="Choi I.G."/>
            <person name="Park H."/>
            <person name="Plett J.M."/>
            <person name="Magnuson J."/>
            <person name="Spatafora J.W."/>
            <person name="Nagy L.G."/>
            <person name="Henrissat B."/>
            <person name="Grigoriev I.V."/>
            <person name="Yang Z.L."/>
            <person name="Xu J."/>
            <person name="Martin F.M."/>
        </authorList>
    </citation>
    <scope>NUCLEOTIDE SEQUENCE</scope>
    <source>
        <strain evidence="1">KUC20120723A-06</strain>
    </source>
</reference>
<gene>
    <name evidence="1" type="ORF">BV22DRAFT_978019</name>
</gene>
<evidence type="ECO:0000313" key="1">
    <source>
        <dbReference type="EMBL" id="KAH7916897.1"/>
    </source>
</evidence>
<accession>A0ACB8AU59</accession>
<dbReference type="EMBL" id="MU267483">
    <property type="protein sequence ID" value="KAH7916897.1"/>
    <property type="molecule type" value="Genomic_DNA"/>
</dbReference>
<protein>
    <submittedName>
        <fullName evidence="1">Uncharacterized protein</fullName>
    </submittedName>
</protein>
<dbReference type="Proteomes" id="UP000790709">
    <property type="component" value="Unassembled WGS sequence"/>
</dbReference>
<feature type="non-terminal residue" evidence="1">
    <location>
        <position position="214"/>
    </location>
</feature>